<dbReference type="Proteomes" id="UP001558613">
    <property type="component" value="Unassembled WGS sequence"/>
</dbReference>
<evidence type="ECO:0000256" key="1">
    <source>
        <dbReference type="SAM" id="MobiDB-lite"/>
    </source>
</evidence>
<feature type="region of interest" description="Disordered" evidence="1">
    <location>
        <begin position="119"/>
        <end position="146"/>
    </location>
</feature>
<comment type="caution">
    <text evidence="2">The sequence shown here is derived from an EMBL/GenBank/DDBJ whole genome shotgun (WGS) entry which is preliminary data.</text>
</comment>
<dbReference type="EMBL" id="JAYMGO010000011">
    <property type="protein sequence ID" value="KAL1265363.1"/>
    <property type="molecule type" value="Genomic_DNA"/>
</dbReference>
<name>A0ABR3ML68_9TELE</name>
<sequence>MVVGWVSELADFHFTIRYRPGKENIDADSLSRMPADLEMTMRECTEELSSDCVVAVIQAVEIQDYPDVPLSVACQSVLGCMEEDEENLRGETVSLKPLSKEEIRQAQKDDKDIGKIIEHLQAGSKPPPQWHSVNSPSKVLLRNGTS</sequence>
<reference evidence="2 3" key="1">
    <citation type="submission" date="2023-09" db="EMBL/GenBank/DDBJ databases">
        <authorList>
            <person name="Wang M."/>
        </authorList>
    </citation>
    <scope>NUCLEOTIDE SEQUENCE [LARGE SCALE GENOMIC DNA]</scope>
    <source>
        <strain evidence="2">GT-2023</strain>
        <tissue evidence="2">Liver</tissue>
    </source>
</reference>
<keyword evidence="3" id="KW-1185">Reference proteome</keyword>
<accession>A0ABR3ML68</accession>
<evidence type="ECO:0000313" key="2">
    <source>
        <dbReference type="EMBL" id="KAL1265363.1"/>
    </source>
</evidence>
<gene>
    <name evidence="2" type="ORF">QQF64_003390</name>
</gene>
<protein>
    <submittedName>
        <fullName evidence="2">Uncharacterized protein</fullName>
    </submittedName>
</protein>
<evidence type="ECO:0000313" key="3">
    <source>
        <dbReference type="Proteomes" id="UP001558613"/>
    </source>
</evidence>
<feature type="compositionally biased region" description="Polar residues" evidence="1">
    <location>
        <begin position="131"/>
        <end position="146"/>
    </location>
</feature>
<proteinExistence type="predicted"/>
<organism evidence="2 3">
    <name type="scientific">Cirrhinus molitorella</name>
    <name type="common">mud carp</name>
    <dbReference type="NCBI Taxonomy" id="172907"/>
    <lineage>
        <taxon>Eukaryota</taxon>
        <taxon>Metazoa</taxon>
        <taxon>Chordata</taxon>
        <taxon>Craniata</taxon>
        <taxon>Vertebrata</taxon>
        <taxon>Euteleostomi</taxon>
        <taxon>Actinopterygii</taxon>
        <taxon>Neopterygii</taxon>
        <taxon>Teleostei</taxon>
        <taxon>Ostariophysi</taxon>
        <taxon>Cypriniformes</taxon>
        <taxon>Cyprinidae</taxon>
        <taxon>Labeoninae</taxon>
        <taxon>Labeonini</taxon>
        <taxon>Cirrhinus</taxon>
    </lineage>
</organism>